<evidence type="ECO:0000256" key="1">
    <source>
        <dbReference type="SAM" id="MobiDB-lite"/>
    </source>
</evidence>
<feature type="compositionally biased region" description="Polar residues" evidence="1">
    <location>
        <begin position="84"/>
        <end position="94"/>
    </location>
</feature>
<gene>
    <name evidence="2" type="ORF">HPP92_004676</name>
</gene>
<name>A0A835RXY1_VANPL</name>
<feature type="region of interest" description="Disordered" evidence="1">
    <location>
        <begin position="72"/>
        <end position="94"/>
    </location>
</feature>
<proteinExistence type="predicted"/>
<comment type="caution">
    <text evidence="2">The sequence shown here is derived from an EMBL/GenBank/DDBJ whole genome shotgun (WGS) entry which is preliminary data.</text>
</comment>
<dbReference type="AlphaFoldDB" id="A0A835RXY1"/>
<protein>
    <submittedName>
        <fullName evidence="2">Uncharacterized protein</fullName>
    </submittedName>
</protein>
<dbReference type="Proteomes" id="UP000639772">
    <property type="component" value="Unassembled WGS sequence"/>
</dbReference>
<reference evidence="2 3" key="1">
    <citation type="journal article" date="2020" name="Nat. Food">
        <title>A phased Vanilla planifolia genome enables genetic improvement of flavour and production.</title>
        <authorList>
            <person name="Hasing T."/>
            <person name="Tang H."/>
            <person name="Brym M."/>
            <person name="Khazi F."/>
            <person name="Huang T."/>
            <person name="Chambers A.H."/>
        </authorList>
    </citation>
    <scope>NUCLEOTIDE SEQUENCE [LARGE SCALE GENOMIC DNA]</scope>
    <source>
        <tissue evidence="2">Leaf</tissue>
    </source>
</reference>
<evidence type="ECO:0000313" key="3">
    <source>
        <dbReference type="Proteomes" id="UP000639772"/>
    </source>
</evidence>
<organism evidence="2 3">
    <name type="scientific">Vanilla planifolia</name>
    <name type="common">Vanilla</name>
    <dbReference type="NCBI Taxonomy" id="51239"/>
    <lineage>
        <taxon>Eukaryota</taxon>
        <taxon>Viridiplantae</taxon>
        <taxon>Streptophyta</taxon>
        <taxon>Embryophyta</taxon>
        <taxon>Tracheophyta</taxon>
        <taxon>Spermatophyta</taxon>
        <taxon>Magnoliopsida</taxon>
        <taxon>Liliopsida</taxon>
        <taxon>Asparagales</taxon>
        <taxon>Orchidaceae</taxon>
        <taxon>Vanilloideae</taxon>
        <taxon>Vanilleae</taxon>
        <taxon>Vanilla</taxon>
    </lineage>
</organism>
<dbReference type="EMBL" id="JADCNM010000002">
    <property type="protein sequence ID" value="KAG0493682.1"/>
    <property type="molecule type" value="Genomic_DNA"/>
</dbReference>
<sequence>MADRMEERWAPRYEAVYQDAYHLLGEDLGPLNVKELQQLGVGSVCSRTGQAKEGALKPLYEKPSLLVTYRNDANDADQRRASKGMTSIAENSSK</sequence>
<accession>A0A835RXY1</accession>
<evidence type="ECO:0000313" key="2">
    <source>
        <dbReference type="EMBL" id="KAG0493682.1"/>
    </source>
</evidence>